<dbReference type="PROSITE" id="PS51164">
    <property type="entry name" value="CBM1_2"/>
    <property type="match status" value="1"/>
</dbReference>
<evidence type="ECO:0000256" key="1">
    <source>
        <dbReference type="ARBA" id="ARBA00022729"/>
    </source>
</evidence>
<accession>A0ABR4CR71</accession>
<name>A0ABR4CR71_9HELO</name>
<evidence type="ECO:0000259" key="4">
    <source>
        <dbReference type="PROSITE" id="PS51164"/>
    </source>
</evidence>
<feature type="chain" id="PRO_5047129295" description="CBM1 domain-containing protein" evidence="3">
    <location>
        <begin position="20"/>
        <end position="335"/>
    </location>
</feature>
<dbReference type="Proteomes" id="UP001595075">
    <property type="component" value="Unassembled WGS sequence"/>
</dbReference>
<dbReference type="SUPFAM" id="SSF57180">
    <property type="entry name" value="Cellulose-binding domain"/>
    <property type="match status" value="1"/>
</dbReference>
<evidence type="ECO:0000256" key="3">
    <source>
        <dbReference type="SAM" id="SignalP"/>
    </source>
</evidence>
<proteinExistence type="predicted"/>
<protein>
    <recommendedName>
        <fullName evidence="4">CBM1 domain-containing protein</fullName>
    </recommendedName>
</protein>
<dbReference type="SUPFAM" id="SSF53474">
    <property type="entry name" value="alpha/beta-Hydrolases"/>
    <property type="match status" value="1"/>
</dbReference>
<dbReference type="Pfam" id="PF00734">
    <property type="entry name" value="CBM_1"/>
    <property type="match status" value="1"/>
</dbReference>
<evidence type="ECO:0000313" key="6">
    <source>
        <dbReference type="Proteomes" id="UP001595075"/>
    </source>
</evidence>
<dbReference type="EMBL" id="JAZHXI010000004">
    <property type="protein sequence ID" value="KAL2072498.1"/>
    <property type="molecule type" value="Genomic_DNA"/>
</dbReference>
<dbReference type="SMART" id="SM00236">
    <property type="entry name" value="fCBD"/>
    <property type="match status" value="1"/>
</dbReference>
<comment type="caution">
    <text evidence="5">The sequence shown here is derived from an EMBL/GenBank/DDBJ whole genome shotgun (WGS) entry which is preliminary data.</text>
</comment>
<dbReference type="PANTHER" id="PTHR33428:SF14">
    <property type="entry name" value="CARBOXYLESTERASE TYPE B DOMAIN-CONTAINING PROTEIN"/>
    <property type="match status" value="1"/>
</dbReference>
<feature type="signal peptide" evidence="3">
    <location>
        <begin position="1"/>
        <end position="19"/>
    </location>
</feature>
<feature type="compositionally biased region" description="Low complexity" evidence="2">
    <location>
        <begin position="275"/>
        <end position="296"/>
    </location>
</feature>
<keyword evidence="1 3" id="KW-0732">Signal</keyword>
<dbReference type="InterPro" id="IPR000254">
    <property type="entry name" value="CBD"/>
</dbReference>
<keyword evidence="6" id="KW-1185">Reference proteome</keyword>
<feature type="region of interest" description="Disordered" evidence="2">
    <location>
        <begin position="273"/>
        <end position="296"/>
    </location>
</feature>
<reference evidence="5 6" key="1">
    <citation type="journal article" date="2024" name="Commun. Biol.">
        <title>Comparative genomic analysis of thermophilic fungi reveals convergent evolutionary adaptations and gene losses.</title>
        <authorList>
            <person name="Steindorff A.S."/>
            <person name="Aguilar-Pontes M.V."/>
            <person name="Robinson A.J."/>
            <person name="Andreopoulos B."/>
            <person name="LaButti K."/>
            <person name="Kuo A."/>
            <person name="Mondo S."/>
            <person name="Riley R."/>
            <person name="Otillar R."/>
            <person name="Haridas S."/>
            <person name="Lipzen A."/>
            <person name="Grimwood J."/>
            <person name="Schmutz J."/>
            <person name="Clum A."/>
            <person name="Reid I.D."/>
            <person name="Moisan M.C."/>
            <person name="Butler G."/>
            <person name="Nguyen T.T.M."/>
            <person name="Dewar K."/>
            <person name="Conant G."/>
            <person name="Drula E."/>
            <person name="Henrissat B."/>
            <person name="Hansel C."/>
            <person name="Singer S."/>
            <person name="Hutchinson M.I."/>
            <person name="de Vries R.P."/>
            <person name="Natvig D.O."/>
            <person name="Powell A.J."/>
            <person name="Tsang A."/>
            <person name="Grigoriev I.V."/>
        </authorList>
    </citation>
    <scope>NUCLEOTIDE SEQUENCE [LARGE SCALE GENOMIC DNA]</scope>
    <source>
        <strain evidence="5 6">CBS 494.80</strain>
    </source>
</reference>
<gene>
    <name evidence="5" type="ORF">VTL71DRAFT_11841</name>
</gene>
<feature type="domain" description="CBM1" evidence="4">
    <location>
        <begin position="300"/>
        <end position="335"/>
    </location>
</feature>
<dbReference type="PROSITE" id="PS00562">
    <property type="entry name" value="CBM1_1"/>
    <property type="match status" value="1"/>
</dbReference>
<dbReference type="PANTHER" id="PTHR33428">
    <property type="entry name" value="CHLOROPHYLLASE-2, CHLOROPLASTIC"/>
    <property type="match status" value="1"/>
</dbReference>
<evidence type="ECO:0000256" key="2">
    <source>
        <dbReference type="SAM" id="MobiDB-lite"/>
    </source>
</evidence>
<dbReference type="InterPro" id="IPR035971">
    <property type="entry name" value="CBD_sf"/>
</dbReference>
<sequence length="335" mass="34782">MKIPFLGSLFLGLASLVVAAPKNILEERQASVGDGPFAPADYQVIPSLPRHTIYRPNNAAGAGAMPIFVWANGACTLDSLSARTFLAQIASYGYLVIAQGTPNGKGSSNVALMREAVTWAAGGAGGLWNVDRSKIMVAGFSCGGAETWGFINDDRVKSIGIFSSGGTSLANTIRKPILFALGGPSDVAYNNGESDYRNLPSGTPSWKGNLNRVGHGGFLYERNGGLFGKMTVKWLALVLRGDTSARSYFEGNTAVADGWTNAVSKSLNLIPTGNGPTTTAGSGPVTTTRAQTTPTAASGSCSPQFGQCGGNGWTGPKCCSAGTCKATNEWYSQCL</sequence>
<organism evidence="5 6">
    <name type="scientific">Oculimacula yallundae</name>
    <dbReference type="NCBI Taxonomy" id="86028"/>
    <lineage>
        <taxon>Eukaryota</taxon>
        <taxon>Fungi</taxon>
        <taxon>Dikarya</taxon>
        <taxon>Ascomycota</taxon>
        <taxon>Pezizomycotina</taxon>
        <taxon>Leotiomycetes</taxon>
        <taxon>Helotiales</taxon>
        <taxon>Ploettnerulaceae</taxon>
        <taxon>Oculimacula</taxon>
    </lineage>
</organism>
<dbReference type="Gene3D" id="3.40.50.1820">
    <property type="entry name" value="alpha/beta hydrolase"/>
    <property type="match status" value="1"/>
</dbReference>
<dbReference type="InterPro" id="IPR029058">
    <property type="entry name" value="AB_hydrolase_fold"/>
</dbReference>
<evidence type="ECO:0000313" key="5">
    <source>
        <dbReference type="EMBL" id="KAL2072498.1"/>
    </source>
</evidence>